<evidence type="ECO:0000313" key="3">
    <source>
        <dbReference type="Proteomes" id="UP000041595"/>
    </source>
</evidence>
<gene>
    <name evidence="2" type="primary">nfdA_1</name>
    <name evidence="2" type="ORF">ERS137965_00243</name>
</gene>
<sequence length="600" mass="65738">MGIAGYNSYLIPLIFYEVYNMTKQTPVADVIYYNGTIYTADTNNTVCSAIALGQGYILATGGDEIKQQFAAAETQLIDLAGKFMMPGLIDSHMHPFWGGKQLIGCNLNYAALGVEQTLDIIQKHLDGDPFKGENDWLTVRAWQRQAMTPVGADMSRAALDSLNTRRPVALFSNDCHTLAANSRALELLGIDENTPVPPDGKIARDANGKLTGILEDAPAMRAFDSIPSATPEKNVQIAAHVQQVLNAQGVTTVMDTRVFAEQLLAFSKLHERDELTLRVLGAKEVTPDSLQGPEDAARVVQDVVEFGRQWGCREWVPAPGFAVDHLKLFIDGVLQPPTMTAALLEPYRANCGTAQQPDWQNTDHYGDLYFTAPVVNAVIVECARAGLHPHTHTVGDGAIEMVLDAVEQMRAALPGKDIRPGLAHNELVAAHQYGRFAKLGATAVLSFQWGGLPGVLIDEEREMLGEARFEHMEPAARFLDAGARIAYGSDWPIDRLDEWYNLQVGMTRRAWDLDGNLAGPRLDNDRNLTLIETLRSATIDAAYMIAKEQYIGSLEAGKFADIIILENNLFAQSPETIYQTQVNSTLVGGKVVYQATDSIQ</sequence>
<keyword evidence="2" id="KW-0378">Hydrolase</keyword>
<dbReference type="Proteomes" id="UP000041595">
    <property type="component" value="Unassembled WGS sequence"/>
</dbReference>
<dbReference type="Gene3D" id="3.10.310.70">
    <property type="match status" value="1"/>
</dbReference>
<dbReference type="Pfam" id="PF07969">
    <property type="entry name" value="Amidohydro_3"/>
    <property type="match status" value="1"/>
</dbReference>
<dbReference type="STRING" id="1453495.AT01_3680"/>
<dbReference type="Gene3D" id="2.30.40.10">
    <property type="entry name" value="Urease, subunit C, domain 1"/>
    <property type="match status" value="1"/>
</dbReference>
<dbReference type="EMBL" id="CQEJ01000001">
    <property type="protein sequence ID" value="CNK49058.1"/>
    <property type="molecule type" value="Genomic_DNA"/>
</dbReference>
<organism evidence="2 3">
    <name type="scientific">Yersinia aldovae</name>
    <dbReference type="NCBI Taxonomy" id="29483"/>
    <lineage>
        <taxon>Bacteria</taxon>
        <taxon>Pseudomonadati</taxon>
        <taxon>Pseudomonadota</taxon>
        <taxon>Gammaproteobacteria</taxon>
        <taxon>Enterobacterales</taxon>
        <taxon>Yersiniaceae</taxon>
        <taxon>Yersinia</taxon>
    </lineage>
</organism>
<dbReference type="InterPro" id="IPR011059">
    <property type="entry name" value="Metal-dep_hydrolase_composite"/>
</dbReference>
<dbReference type="GO" id="GO:0016810">
    <property type="term" value="F:hydrolase activity, acting on carbon-nitrogen (but not peptide) bonds"/>
    <property type="evidence" value="ECO:0007669"/>
    <property type="project" value="InterPro"/>
</dbReference>
<evidence type="ECO:0000259" key="1">
    <source>
        <dbReference type="Pfam" id="PF07969"/>
    </source>
</evidence>
<feature type="domain" description="Amidohydrolase 3" evidence="1">
    <location>
        <begin position="75"/>
        <end position="593"/>
    </location>
</feature>
<dbReference type="InterPro" id="IPR013108">
    <property type="entry name" value="Amidohydro_3"/>
</dbReference>
<accession>A0A0T9SYF7</accession>
<dbReference type="CDD" id="cd01300">
    <property type="entry name" value="YtcJ_like"/>
    <property type="match status" value="1"/>
</dbReference>
<dbReference type="InterPro" id="IPR032466">
    <property type="entry name" value="Metal_Hydrolase"/>
</dbReference>
<proteinExistence type="predicted"/>
<dbReference type="PANTHER" id="PTHR22642">
    <property type="entry name" value="IMIDAZOLONEPROPIONASE"/>
    <property type="match status" value="1"/>
</dbReference>
<evidence type="ECO:0000313" key="2">
    <source>
        <dbReference type="EMBL" id="CNK49058.1"/>
    </source>
</evidence>
<dbReference type="eggNOG" id="COG1574">
    <property type="taxonomic scope" value="Bacteria"/>
</dbReference>
<dbReference type="PANTHER" id="PTHR22642:SF2">
    <property type="entry name" value="PROTEIN LONG AFTER FAR-RED 3"/>
    <property type="match status" value="1"/>
</dbReference>
<dbReference type="EC" id="3.5.1.91" evidence="2"/>
<dbReference type="SUPFAM" id="SSF51556">
    <property type="entry name" value="Metallo-dependent hydrolases"/>
    <property type="match status" value="1"/>
</dbReference>
<protein>
    <submittedName>
        <fullName evidence="2">Exoenzymes regulatory protein aepA</fullName>
        <ecNumber evidence="2">3.5.1.91</ecNumber>
    </submittedName>
</protein>
<dbReference type="SUPFAM" id="SSF51338">
    <property type="entry name" value="Composite domain of metallo-dependent hydrolases"/>
    <property type="match status" value="1"/>
</dbReference>
<name>A0A0T9SYF7_YERAL</name>
<dbReference type="InterPro" id="IPR033932">
    <property type="entry name" value="YtcJ-like"/>
</dbReference>
<reference evidence="2 3" key="1">
    <citation type="submission" date="2015-03" db="EMBL/GenBank/DDBJ databases">
        <authorList>
            <person name="Murphy D."/>
        </authorList>
    </citation>
    <scope>NUCLEOTIDE SEQUENCE [LARGE SCALE GENOMIC DNA]</scope>
    <source>
        <strain evidence="2 3">IP06005</strain>
    </source>
</reference>
<dbReference type="Gene3D" id="3.20.20.140">
    <property type="entry name" value="Metal-dependent hydrolases"/>
    <property type="match status" value="1"/>
</dbReference>
<dbReference type="AlphaFoldDB" id="A0A0T9SYF7"/>